<name>A0A2I6SBG9_9VIRU</name>
<reference evidence="1" key="2">
    <citation type="journal article" date="2018" name="Genome Announc.">
        <title>First Report of a Complete Genome Sequence of White spot syndrome virus from India.</title>
        <authorList>
            <person name="Vinaya Kumar K."/>
            <person name="Shekhar M.S."/>
            <person name="Otta S.K."/>
            <person name="Karthic K."/>
            <person name="Ashok Kumar J."/>
            <person name="Gopikrishna G."/>
            <person name="Vijayan K.K."/>
        </authorList>
    </citation>
    <scope>NUCLEOTIDE SEQUENCE</scope>
    <source>
        <strain evidence="1">IN_AP4RU</strain>
    </source>
</reference>
<dbReference type="Proteomes" id="UP000267352">
    <property type="component" value="Segment"/>
</dbReference>
<protein>
    <submittedName>
        <fullName evidence="1">WSSV020</fullName>
    </submittedName>
</protein>
<organism evidence="1">
    <name type="scientific">White spot syndrome virus</name>
    <dbReference type="NCBI Taxonomy" id="342409"/>
    <lineage>
        <taxon>Viruses</taxon>
        <taxon>Viruses incertae sedis</taxon>
        <taxon>Naldaviricetes</taxon>
        <taxon>Nimaviridae</taxon>
        <taxon>Whispovirus</taxon>
    </lineage>
</organism>
<proteinExistence type="predicted"/>
<evidence type="ECO:0000313" key="1">
    <source>
        <dbReference type="EMBL" id="AUO14895.1"/>
    </source>
</evidence>
<sequence length="62" mass="6960">MSSNGDEPAVTEAEIASVEAQLGAAHHDNSWITRKSDQLKYRLRREGTLHSNAKTKRVRNIN</sequence>
<accession>A0A2I6SBG9</accession>
<reference evidence="1" key="1">
    <citation type="submission" date="2017-12" db="EMBL/GenBank/DDBJ databases">
        <authorList>
            <person name="Katneni V.K."/>
            <person name="Shekhar M.S."/>
            <person name="Otta S.K."/>
            <person name="Karthic K."/>
            <person name="Jangam A.K."/>
            <person name="Gopikrishna G."/>
            <person name="Vijayan K.K."/>
        </authorList>
    </citation>
    <scope>NUCLEOTIDE SEQUENCE [LARGE SCALE GENOMIC DNA]</scope>
    <source>
        <strain evidence="1">IN_AP4RU</strain>
    </source>
</reference>
<dbReference type="EMBL" id="MG702567">
    <property type="protein sequence ID" value="AUO14895.1"/>
    <property type="molecule type" value="Genomic_DNA"/>
</dbReference>